<keyword evidence="8" id="KW-1185">Reference proteome</keyword>
<dbReference type="InterPro" id="IPR050386">
    <property type="entry name" value="Glycosyl_hydrolase_5"/>
</dbReference>
<dbReference type="SUPFAM" id="SSF51445">
    <property type="entry name" value="(Trans)glycosidases"/>
    <property type="match status" value="1"/>
</dbReference>
<dbReference type="OrthoDB" id="1887033at2759"/>
<dbReference type="FunFam" id="3.20.20.80:FF:000100">
    <property type="entry name" value="Glycoside hydrolase superfamily"/>
    <property type="match status" value="1"/>
</dbReference>
<dbReference type="GO" id="GO:0005737">
    <property type="term" value="C:cytoplasm"/>
    <property type="evidence" value="ECO:0007669"/>
    <property type="project" value="UniProtKB-ARBA"/>
</dbReference>
<dbReference type="Pfam" id="PF00150">
    <property type="entry name" value="Cellulase"/>
    <property type="match status" value="1"/>
</dbReference>
<dbReference type="AlphaFoldDB" id="A0A316YNT4"/>
<gene>
    <name evidence="7" type="ORF">FA10DRAFT_144330</name>
</gene>
<dbReference type="PANTHER" id="PTHR31297">
    <property type="entry name" value="GLUCAN ENDO-1,6-BETA-GLUCOSIDASE B"/>
    <property type="match status" value="1"/>
</dbReference>
<dbReference type="GeneID" id="37039973"/>
<evidence type="ECO:0000256" key="2">
    <source>
        <dbReference type="ARBA" id="ARBA00022801"/>
    </source>
</evidence>
<protein>
    <submittedName>
        <fullName evidence="7">Glycoside hydrolase</fullName>
    </submittedName>
</protein>
<keyword evidence="3 4" id="KW-0326">Glycosidase</keyword>
<evidence type="ECO:0000256" key="4">
    <source>
        <dbReference type="RuleBase" id="RU361153"/>
    </source>
</evidence>
<dbReference type="Gene3D" id="3.20.20.80">
    <property type="entry name" value="Glycosidases"/>
    <property type="match status" value="1"/>
</dbReference>
<evidence type="ECO:0000256" key="5">
    <source>
        <dbReference type="SAM" id="MobiDB-lite"/>
    </source>
</evidence>
<feature type="region of interest" description="Disordered" evidence="5">
    <location>
        <begin position="13"/>
        <end position="40"/>
    </location>
</feature>
<feature type="domain" description="Glycoside hydrolase family 5" evidence="6">
    <location>
        <begin position="110"/>
        <end position="390"/>
    </location>
</feature>
<evidence type="ECO:0000313" key="8">
    <source>
        <dbReference type="Proteomes" id="UP000245768"/>
    </source>
</evidence>
<dbReference type="InterPro" id="IPR017853">
    <property type="entry name" value="GH"/>
</dbReference>
<organism evidence="7 8">
    <name type="scientific">Acaromyces ingoldii</name>
    <dbReference type="NCBI Taxonomy" id="215250"/>
    <lineage>
        <taxon>Eukaryota</taxon>
        <taxon>Fungi</taxon>
        <taxon>Dikarya</taxon>
        <taxon>Basidiomycota</taxon>
        <taxon>Ustilaginomycotina</taxon>
        <taxon>Exobasidiomycetes</taxon>
        <taxon>Exobasidiales</taxon>
        <taxon>Cryptobasidiaceae</taxon>
        <taxon>Acaromyces</taxon>
    </lineage>
</organism>
<dbReference type="InterPro" id="IPR001547">
    <property type="entry name" value="Glyco_hydro_5"/>
</dbReference>
<dbReference type="FunCoup" id="A0A316YNT4">
    <property type="interactions" value="9"/>
</dbReference>
<proteinExistence type="inferred from homology"/>
<evidence type="ECO:0000313" key="7">
    <source>
        <dbReference type="EMBL" id="PWN89405.1"/>
    </source>
</evidence>
<dbReference type="GO" id="GO:0009986">
    <property type="term" value="C:cell surface"/>
    <property type="evidence" value="ECO:0007669"/>
    <property type="project" value="TreeGrafter"/>
</dbReference>
<dbReference type="Proteomes" id="UP000245768">
    <property type="component" value="Unassembled WGS sequence"/>
</dbReference>
<keyword evidence="2 4" id="KW-0378">Hydrolase</keyword>
<dbReference type="GO" id="GO:0009251">
    <property type="term" value="P:glucan catabolic process"/>
    <property type="evidence" value="ECO:0007669"/>
    <property type="project" value="TreeGrafter"/>
</dbReference>
<accession>A0A316YNT4</accession>
<dbReference type="RefSeq" id="XP_025376603.1">
    <property type="nucleotide sequence ID" value="XM_025518057.1"/>
</dbReference>
<dbReference type="InParanoid" id="A0A316YNT4"/>
<evidence type="ECO:0000256" key="1">
    <source>
        <dbReference type="ARBA" id="ARBA00005641"/>
    </source>
</evidence>
<evidence type="ECO:0000256" key="3">
    <source>
        <dbReference type="ARBA" id="ARBA00023295"/>
    </source>
</evidence>
<feature type="compositionally biased region" description="Low complexity" evidence="5">
    <location>
        <begin position="20"/>
        <end position="29"/>
    </location>
</feature>
<reference evidence="7 8" key="1">
    <citation type="journal article" date="2018" name="Mol. Biol. Evol.">
        <title>Broad Genomic Sampling Reveals a Smut Pathogenic Ancestry of the Fungal Clade Ustilaginomycotina.</title>
        <authorList>
            <person name="Kijpornyongpan T."/>
            <person name="Mondo S.J."/>
            <person name="Barry K."/>
            <person name="Sandor L."/>
            <person name="Lee J."/>
            <person name="Lipzen A."/>
            <person name="Pangilinan J."/>
            <person name="LaButti K."/>
            <person name="Hainaut M."/>
            <person name="Henrissat B."/>
            <person name="Grigoriev I.V."/>
            <person name="Spatafora J.W."/>
            <person name="Aime M.C."/>
        </authorList>
    </citation>
    <scope>NUCLEOTIDE SEQUENCE [LARGE SCALE GENOMIC DNA]</scope>
    <source>
        <strain evidence="7 8">MCA 4198</strain>
    </source>
</reference>
<dbReference type="STRING" id="215250.A0A316YNT4"/>
<dbReference type="GO" id="GO:0046557">
    <property type="term" value="F:glucan endo-1,6-beta-glucosidase activity"/>
    <property type="evidence" value="ECO:0007669"/>
    <property type="project" value="TreeGrafter"/>
</dbReference>
<dbReference type="EMBL" id="KZ819637">
    <property type="protein sequence ID" value="PWN89405.1"/>
    <property type="molecule type" value="Genomic_DNA"/>
</dbReference>
<name>A0A316YNT4_9BASI</name>
<dbReference type="PANTHER" id="PTHR31297:SF43">
    <property type="entry name" value="GLUCAN 1,3-BETA-GLUCOSIDASE 3"/>
    <property type="match status" value="1"/>
</dbReference>
<sequence>MKKFIDKVQVKLDGSGGGTSASSAARNPITPRPPSTSEPSRRQLFLYRAQSGVNLGSLFSLEVWLTPSLFEGVKDAKSEHDLVRSLPADQAKQRLERHWKTFVDEGDWNWMKGQGINTVRLPISYFHYLAGHPDEAVRGLLKGTEYEAYAPIYAAAYGAIQDIVKTANRFDMGVLIDLHAAPGAQNADGHSGLSQGGPQFWTGSKAKWNQQRTVEILVAMARDFGRSENVVGLELLNEPQNSNRLQGWYDEALGAIRKESDASLPIYVGDGWDTNHYTGFTKRHNDSSSEGDGFVVVDHHLYRCFTKEHHDLTASQHAESLEGTNPTSTWLQRMSAQSNISIIIGEWSAALHHTSFKGQNKEEGQSRFATAQLRAFQRKCSGHFFWTLKKEGGPDRGWSLYSAVEATVLPKGGLQLSRPGGADASLAEKGTQLCKEKYQSHRTYWDSHGGKADEHWRYEKGFQQGWSDATFFYSRAGAPIGFRGPWAAMRTAAHASEKGGSHAWEYQHGMQQALEFFQRTIEA</sequence>
<comment type="similarity">
    <text evidence="1 4">Belongs to the glycosyl hydrolase 5 (cellulase A) family.</text>
</comment>
<dbReference type="GO" id="GO:0005576">
    <property type="term" value="C:extracellular region"/>
    <property type="evidence" value="ECO:0007669"/>
    <property type="project" value="TreeGrafter"/>
</dbReference>
<evidence type="ECO:0000259" key="6">
    <source>
        <dbReference type="Pfam" id="PF00150"/>
    </source>
</evidence>